<gene>
    <name evidence="1" type="ORF">SAMD00023353_3000640</name>
</gene>
<dbReference type="AlphaFoldDB" id="A0A1W2TJ85"/>
<accession>A0A1W2TJ85</accession>
<dbReference type="SUPFAM" id="SSF81383">
    <property type="entry name" value="F-box domain"/>
    <property type="match status" value="1"/>
</dbReference>
<dbReference type="EMBL" id="DF977475">
    <property type="protein sequence ID" value="GAP88268.2"/>
    <property type="molecule type" value="Genomic_DNA"/>
</dbReference>
<proteinExistence type="predicted"/>
<protein>
    <submittedName>
        <fullName evidence="1">Putative f-box domain-containing protein</fullName>
    </submittedName>
</protein>
<organism evidence="1">
    <name type="scientific">Rosellinia necatrix</name>
    <name type="common">White root-rot fungus</name>
    <dbReference type="NCBI Taxonomy" id="77044"/>
    <lineage>
        <taxon>Eukaryota</taxon>
        <taxon>Fungi</taxon>
        <taxon>Dikarya</taxon>
        <taxon>Ascomycota</taxon>
        <taxon>Pezizomycotina</taxon>
        <taxon>Sordariomycetes</taxon>
        <taxon>Xylariomycetidae</taxon>
        <taxon>Xylariales</taxon>
        <taxon>Xylariaceae</taxon>
        <taxon>Rosellinia</taxon>
    </lineage>
</organism>
<dbReference type="InterPro" id="IPR036047">
    <property type="entry name" value="F-box-like_dom_sf"/>
</dbReference>
<dbReference type="OrthoDB" id="1259151at2759"/>
<reference evidence="1" key="1">
    <citation type="submission" date="2016-03" db="EMBL/GenBank/DDBJ databases">
        <title>Draft genome sequence of Rosellinia necatrix.</title>
        <authorList>
            <person name="Kanematsu S."/>
        </authorList>
    </citation>
    <scope>NUCLEOTIDE SEQUENCE [LARGE SCALE GENOMIC DNA]</scope>
    <source>
        <strain evidence="1">W97</strain>
    </source>
</reference>
<dbReference type="InterPro" id="IPR036322">
    <property type="entry name" value="WD40_repeat_dom_sf"/>
</dbReference>
<dbReference type="OMA" id="YRPNCNI"/>
<dbReference type="Proteomes" id="UP000054516">
    <property type="component" value="Unassembled WGS sequence"/>
</dbReference>
<sequence>MASNKPSPRPMGSSSLDILPTDILLIILGYIDTARGVAHLAAACRGLHRLVSAEGWRVFVKGRFDGLALPAAVPGADWADMARVLTAQSRDWDRRAFVFHSLSPPDAPRPNGRGAAQSIPGNIIVDAHLRTRGRFGEELVVWGSGEDIVARIRRNDRTAVVSEIWRSCKGSEAGFAAGKDDITAVSIVKAHPDGEDEDLGAVVGRASGDLRWLSVGVSTFGHTLMHFRPSPSSSLSQGEIQAVDIDNDSGIMVASTRESVWLYPIRNHAPTHPGNMIEPAYIDPITSTTLKGAEQLSPFDFIKSTKVLNKETIAVALNRSFDPIRVLTITQTGLKVSTPVRASDEQPYIGSNPRTVRALLPVDVRSVAGGGGNVLLSSWDHGTIRLQDLRTPSPVDRIYQDNFEVYTPINALVSHGVERFIAGSAYSHTLKVFDFRWARGYYYTDSLPCTSTSPYPAPKPPTIIDGPEHHDNRPRCDHLLNRLCRWHALSRHDFYRPNCNIYLPFRKYASSPIYSLAKPSDLSPTVYAGLSGLLVEFTLKSGMQSAPAPGADPLYVRQKGKVAVLETGDGSAILDINKCQRVPKIRHQSFDNHEHESTITMKRHRLDEALQDRHEWQEFEALAI</sequence>
<name>A0A1W2TJ85_ROSNE</name>
<keyword evidence="2" id="KW-1185">Reference proteome</keyword>
<dbReference type="STRING" id="77044.A0A1W2TJ85"/>
<evidence type="ECO:0000313" key="2">
    <source>
        <dbReference type="Proteomes" id="UP000054516"/>
    </source>
</evidence>
<dbReference type="SUPFAM" id="SSF50978">
    <property type="entry name" value="WD40 repeat-like"/>
    <property type="match status" value="1"/>
</dbReference>
<evidence type="ECO:0000313" key="1">
    <source>
        <dbReference type="EMBL" id="GAP88268.2"/>
    </source>
</evidence>